<protein>
    <submittedName>
        <fullName evidence="1">Uncharacterized protein</fullName>
    </submittedName>
</protein>
<dbReference type="Proteomes" id="UP001054945">
    <property type="component" value="Unassembled WGS sequence"/>
</dbReference>
<sequence length="90" mass="10374">MKSYFSSGNFIPRPRESAAIDLSLAPFWAHDSRSIGHSSAPLPGWIADGREQLSSGFEAKRWLDFVSTSREEKLHAFFVLFYNYFIWLDI</sequence>
<keyword evidence="2" id="KW-1185">Reference proteome</keyword>
<dbReference type="EMBL" id="BPLR01021581">
    <property type="protein sequence ID" value="GIX91417.1"/>
    <property type="molecule type" value="Genomic_DNA"/>
</dbReference>
<accession>A0AAV4P2E7</accession>
<reference evidence="1 2" key="1">
    <citation type="submission" date="2021-06" db="EMBL/GenBank/DDBJ databases">
        <title>Caerostris extrusa draft genome.</title>
        <authorList>
            <person name="Kono N."/>
            <person name="Arakawa K."/>
        </authorList>
    </citation>
    <scope>NUCLEOTIDE SEQUENCE [LARGE SCALE GENOMIC DNA]</scope>
</reference>
<evidence type="ECO:0000313" key="2">
    <source>
        <dbReference type="Proteomes" id="UP001054945"/>
    </source>
</evidence>
<evidence type="ECO:0000313" key="1">
    <source>
        <dbReference type="EMBL" id="GIX91417.1"/>
    </source>
</evidence>
<organism evidence="1 2">
    <name type="scientific">Caerostris extrusa</name>
    <name type="common">Bark spider</name>
    <name type="synonym">Caerostris bankana</name>
    <dbReference type="NCBI Taxonomy" id="172846"/>
    <lineage>
        <taxon>Eukaryota</taxon>
        <taxon>Metazoa</taxon>
        <taxon>Ecdysozoa</taxon>
        <taxon>Arthropoda</taxon>
        <taxon>Chelicerata</taxon>
        <taxon>Arachnida</taxon>
        <taxon>Araneae</taxon>
        <taxon>Araneomorphae</taxon>
        <taxon>Entelegynae</taxon>
        <taxon>Araneoidea</taxon>
        <taxon>Araneidae</taxon>
        <taxon>Caerostris</taxon>
    </lineage>
</organism>
<name>A0AAV4P2E7_CAEEX</name>
<gene>
    <name evidence="1" type="ORF">CEXT_164481</name>
</gene>
<dbReference type="AlphaFoldDB" id="A0AAV4P2E7"/>
<proteinExistence type="predicted"/>
<comment type="caution">
    <text evidence="1">The sequence shown here is derived from an EMBL/GenBank/DDBJ whole genome shotgun (WGS) entry which is preliminary data.</text>
</comment>